<organism evidence="2 3">
    <name type="scientific">Sphingobacterium gobiense</name>
    <dbReference type="NCBI Taxonomy" id="1382456"/>
    <lineage>
        <taxon>Bacteria</taxon>
        <taxon>Pseudomonadati</taxon>
        <taxon>Bacteroidota</taxon>
        <taxon>Sphingobacteriia</taxon>
        <taxon>Sphingobacteriales</taxon>
        <taxon>Sphingobacteriaceae</taxon>
        <taxon>Sphingobacterium</taxon>
    </lineage>
</organism>
<dbReference type="OrthoDB" id="9909762at2"/>
<proteinExistence type="predicted"/>
<comment type="caution">
    <text evidence="2">The sequence shown here is derived from an EMBL/GenBank/DDBJ whole genome shotgun (WGS) entry which is preliminary data.</text>
</comment>
<feature type="compositionally biased region" description="Basic and acidic residues" evidence="1">
    <location>
        <begin position="24"/>
        <end position="40"/>
    </location>
</feature>
<gene>
    <name evidence="2" type="ORF">C5749_04235</name>
</gene>
<accession>A0A2S9JT44</accession>
<sequence>MKRIIFFTLMFGLLGTGCGGNRSENSDSIDRGDTMGDQHYRNGRSTTDTTIRDSVDSVLPPTPPPATP</sequence>
<keyword evidence="3" id="KW-1185">Reference proteome</keyword>
<name>A0A2S9JT44_9SPHI</name>
<evidence type="ECO:0000256" key="1">
    <source>
        <dbReference type="SAM" id="MobiDB-lite"/>
    </source>
</evidence>
<evidence type="ECO:0000313" key="3">
    <source>
        <dbReference type="Proteomes" id="UP000238642"/>
    </source>
</evidence>
<protein>
    <submittedName>
        <fullName evidence="2">Uncharacterized protein</fullName>
    </submittedName>
</protein>
<feature type="region of interest" description="Disordered" evidence="1">
    <location>
        <begin position="17"/>
        <end position="68"/>
    </location>
</feature>
<dbReference type="Proteomes" id="UP000238642">
    <property type="component" value="Unassembled WGS sequence"/>
</dbReference>
<evidence type="ECO:0000313" key="2">
    <source>
        <dbReference type="EMBL" id="PRD56462.1"/>
    </source>
</evidence>
<dbReference type="AlphaFoldDB" id="A0A2S9JT44"/>
<reference evidence="2 3" key="1">
    <citation type="submission" date="2018-02" db="EMBL/GenBank/DDBJ databases">
        <title>The draft genome of Sphingobacterium gobiense H7.</title>
        <authorList>
            <person name="Li L."/>
            <person name="Liu L."/>
            <person name="Zhang X."/>
            <person name="Wang T."/>
            <person name="Liang L."/>
        </authorList>
    </citation>
    <scope>NUCLEOTIDE SEQUENCE [LARGE SCALE GENOMIC DNA]</scope>
    <source>
        <strain evidence="2 3">ACCC 05757</strain>
    </source>
</reference>
<dbReference type="RefSeq" id="WP_105723294.1">
    <property type="nucleotide sequence ID" value="NZ_PVBS01000001.1"/>
</dbReference>
<dbReference type="PROSITE" id="PS51257">
    <property type="entry name" value="PROKAR_LIPOPROTEIN"/>
    <property type="match status" value="1"/>
</dbReference>
<dbReference type="EMBL" id="PVBS01000001">
    <property type="protein sequence ID" value="PRD56462.1"/>
    <property type="molecule type" value="Genomic_DNA"/>
</dbReference>